<organism evidence="3 4">
    <name type="scientific">Thermus thermophilus</name>
    <dbReference type="NCBI Taxonomy" id="274"/>
    <lineage>
        <taxon>Bacteria</taxon>
        <taxon>Thermotogati</taxon>
        <taxon>Deinococcota</taxon>
        <taxon>Deinococci</taxon>
        <taxon>Thermales</taxon>
        <taxon>Thermaceae</taxon>
        <taxon>Thermus</taxon>
    </lineage>
</organism>
<feature type="domain" description="CobQ/CobB/MinD/ParA nucleotide binding" evidence="2">
    <location>
        <begin position="8"/>
        <end position="157"/>
    </location>
</feature>
<proteinExistence type="predicted"/>
<gene>
    <name evidence="3" type="ORF">TthHB5018_b23610</name>
</gene>
<dbReference type="PANTHER" id="PTHR21343">
    <property type="entry name" value="DETHIOBIOTIN SYNTHETASE"/>
    <property type="match status" value="1"/>
</dbReference>
<dbReference type="Pfam" id="PF01656">
    <property type="entry name" value="CbiA"/>
    <property type="match status" value="1"/>
</dbReference>
<dbReference type="UniPathway" id="UPA00148"/>
<dbReference type="Gene3D" id="3.40.50.300">
    <property type="entry name" value="P-loop containing nucleotide triphosphate hydrolases"/>
    <property type="match status" value="1"/>
</dbReference>
<geneLocation type="plasmid" evidence="3 4">
    <name>pHB5018b</name>
</geneLocation>
<reference evidence="4" key="1">
    <citation type="submission" date="2021-01" db="EMBL/GenBank/DDBJ databases">
        <title>Complete Genome Sequence of Thermus thermophilus Strain HB5018, Isolated from Mine Onsen Hot Spring.</title>
        <authorList>
            <person name="Miyazaki K."/>
            <person name="Moriya T."/>
            <person name="Nemoto N."/>
            <person name="Oshima T."/>
            <person name="Yura K."/>
            <person name="Bessho Y."/>
        </authorList>
    </citation>
    <scope>NUCLEOTIDE SEQUENCE [LARGE SCALE GENOMIC DNA]</scope>
    <source>
        <strain evidence="4">HB5018</strain>
        <plasmid evidence="4">pHB5018b</plasmid>
    </source>
</reference>
<dbReference type="EMBL" id="AP024271">
    <property type="protein sequence ID" value="BCP67427.1"/>
    <property type="molecule type" value="Genomic_DNA"/>
</dbReference>
<dbReference type="PANTHER" id="PTHR21343:SF1">
    <property type="entry name" value="COBYRIC ACID SYNTHASE"/>
    <property type="match status" value="1"/>
</dbReference>
<sequence length="189" mass="20278">MGRAKALIVWGTGSGVGKSLFAAGLLRHFKRLGLEAAPFKAQNMANHARVVRGGEMASAQWLQALAAGVEPEVRMNPILVKPFGERGAQVVVWGKVDPFLSGLPWKERRPHLEAPIREALEGLLAEYDLLVLEGAGSPVERNLWPDLPNLRVAEWADAKALLVADVDQGGALGALYGTWALLGSTERGS</sequence>
<dbReference type="SUPFAM" id="SSF52540">
    <property type="entry name" value="P-loop containing nucleoside triphosphate hydrolases"/>
    <property type="match status" value="1"/>
</dbReference>
<keyword evidence="3" id="KW-0614">Plasmid</keyword>
<dbReference type="Proteomes" id="UP000596099">
    <property type="component" value="Plasmid pHB5018b"/>
</dbReference>
<evidence type="ECO:0000313" key="3">
    <source>
        <dbReference type="EMBL" id="BCP67427.1"/>
    </source>
</evidence>
<protein>
    <recommendedName>
        <fullName evidence="2">CobQ/CobB/MinD/ParA nucleotide binding domain-containing protein</fullName>
    </recommendedName>
</protein>
<dbReference type="GO" id="GO:0009236">
    <property type="term" value="P:cobalamin biosynthetic process"/>
    <property type="evidence" value="ECO:0007669"/>
    <property type="project" value="UniProtKB-UniPathway"/>
</dbReference>
<evidence type="ECO:0000256" key="1">
    <source>
        <dbReference type="ARBA" id="ARBA00022962"/>
    </source>
</evidence>
<evidence type="ECO:0000313" key="4">
    <source>
        <dbReference type="Proteomes" id="UP000596099"/>
    </source>
</evidence>
<dbReference type="InterPro" id="IPR002586">
    <property type="entry name" value="CobQ/CobB/MinD/ParA_Nub-bd_dom"/>
</dbReference>
<dbReference type="AlphaFoldDB" id="A0A7R7TFX4"/>
<name>A0A7R7TFX4_THETH</name>
<dbReference type="InterPro" id="IPR027417">
    <property type="entry name" value="P-loop_NTPase"/>
</dbReference>
<keyword evidence="1" id="KW-0315">Glutamine amidotransferase</keyword>
<evidence type="ECO:0000259" key="2">
    <source>
        <dbReference type="Pfam" id="PF01656"/>
    </source>
</evidence>
<accession>A0A7R7TFX4</accession>